<feature type="region of interest" description="Disordered" evidence="6">
    <location>
        <begin position="219"/>
        <end position="306"/>
    </location>
</feature>
<keyword evidence="3 5" id="KW-0863">Zinc-finger</keyword>
<dbReference type="PROSITE" id="PS50089">
    <property type="entry name" value="ZF_RING_2"/>
    <property type="match status" value="1"/>
</dbReference>
<dbReference type="SUPFAM" id="SSF57924">
    <property type="entry name" value="Inhibitor of apoptosis (IAP) repeat"/>
    <property type="match status" value="1"/>
</dbReference>
<proteinExistence type="inferred from homology"/>
<dbReference type="PANTHER" id="PTHR10044">
    <property type="entry name" value="INHIBITOR OF APOPTOSIS"/>
    <property type="match status" value="1"/>
</dbReference>
<dbReference type="PROSITE" id="PS50143">
    <property type="entry name" value="BIR_REPEAT_2"/>
    <property type="match status" value="1"/>
</dbReference>
<evidence type="ECO:0000256" key="3">
    <source>
        <dbReference type="ARBA" id="ARBA00022771"/>
    </source>
</evidence>
<feature type="domain" description="RING-type" evidence="7">
    <location>
        <begin position="589"/>
        <end position="624"/>
    </location>
</feature>
<feature type="compositionally biased region" description="Polar residues" evidence="6">
    <location>
        <begin position="324"/>
        <end position="343"/>
    </location>
</feature>
<comment type="similarity">
    <text evidence="1">Belongs to the IAP family.</text>
</comment>
<feature type="compositionally biased region" description="Low complexity" evidence="6">
    <location>
        <begin position="266"/>
        <end position="277"/>
    </location>
</feature>
<dbReference type="Gene3D" id="3.30.40.10">
    <property type="entry name" value="Zinc/RING finger domain, C3HC4 (zinc finger)"/>
    <property type="match status" value="1"/>
</dbReference>
<dbReference type="SMART" id="SM00184">
    <property type="entry name" value="RING"/>
    <property type="match status" value="1"/>
</dbReference>
<evidence type="ECO:0000256" key="4">
    <source>
        <dbReference type="ARBA" id="ARBA00022833"/>
    </source>
</evidence>
<dbReference type="InterPro" id="IPR001841">
    <property type="entry name" value="Znf_RING"/>
</dbReference>
<evidence type="ECO:0000313" key="9">
    <source>
        <dbReference type="Proteomes" id="UP001283361"/>
    </source>
</evidence>
<dbReference type="InterPro" id="IPR050784">
    <property type="entry name" value="IAP"/>
</dbReference>
<feature type="region of interest" description="Disordered" evidence="6">
    <location>
        <begin position="552"/>
        <end position="572"/>
    </location>
</feature>
<sequence length="636" mass="69296">MDLRNQTGQLSDSKKLESEVEGYVTVQKLSNMAPSANIDHNIATNSVEPDVYQFSTQGAPTTVSSTSEQLTSFSTSLPLPASQSTVPALNVKQSSRSALQSNNLSTSRGLNNQPSSRATSTSHSLTRDVTPSNRLNNQTTLPAVNTSSLPSAGTNLFNAFVNQSSPPATSVNQTSLPAKRAYQLREVTATQGRFPSAQEGNSSQSSTYSAYIFPHAYSDNSPATRHPVRHTSSGYEPSMTLSHARQPSTHRSHFSCSSVQNEPEGSSFMSPTSTNSSLPRDHNRSSTADNQEHSTAIAPTISVGRTQTATSVNNTFPAQGTSAYSTFQTSTSPAVGHSSSQPPVLTADAGTFLPTTAAANNASQIPKPSFQELGIIAERPKNPAMAVYLSRLQTFSSWPADRNPTKEELAGAGFYYTGYGDSVRCFCCGGGLRNWDPEDNANVEHVRVLPKCPFMIQKVGQKFINAVRLLARRHKKINFQMVMDNMTEDKSRFSQDVDKEHLLCDPAVQTLCEAGYKEADVLETAVLLREKGYSLSSDTLFTMLDEKGAQRYHESSRASSSTPQNRKHDEEQLKILKQKNKDLRTQTMCKVCMEMSVSFVFLPCGHLVCCSECAWAMRECPVCRKTILGMIRASIG</sequence>
<name>A0AAE0YD85_9GAST</name>
<dbReference type="PROSITE" id="PS01282">
    <property type="entry name" value="BIR_REPEAT_1"/>
    <property type="match status" value="1"/>
</dbReference>
<feature type="compositionally biased region" description="Polar residues" evidence="6">
    <location>
        <begin position="254"/>
        <end position="264"/>
    </location>
</feature>
<organism evidence="8 9">
    <name type="scientific">Elysia crispata</name>
    <name type="common">lettuce slug</name>
    <dbReference type="NCBI Taxonomy" id="231223"/>
    <lineage>
        <taxon>Eukaryota</taxon>
        <taxon>Metazoa</taxon>
        <taxon>Spiralia</taxon>
        <taxon>Lophotrochozoa</taxon>
        <taxon>Mollusca</taxon>
        <taxon>Gastropoda</taxon>
        <taxon>Heterobranchia</taxon>
        <taxon>Euthyneura</taxon>
        <taxon>Panpulmonata</taxon>
        <taxon>Sacoglossa</taxon>
        <taxon>Placobranchoidea</taxon>
        <taxon>Plakobranchidae</taxon>
        <taxon>Elysia</taxon>
    </lineage>
</organism>
<evidence type="ECO:0000256" key="2">
    <source>
        <dbReference type="ARBA" id="ARBA00022723"/>
    </source>
</evidence>
<feature type="region of interest" description="Disordered" evidence="6">
    <location>
        <begin position="93"/>
        <end position="147"/>
    </location>
</feature>
<evidence type="ECO:0000256" key="1">
    <source>
        <dbReference type="ARBA" id="ARBA00006672"/>
    </source>
</evidence>
<dbReference type="Proteomes" id="UP001283361">
    <property type="component" value="Unassembled WGS sequence"/>
</dbReference>
<dbReference type="SMART" id="SM00238">
    <property type="entry name" value="BIR"/>
    <property type="match status" value="1"/>
</dbReference>
<feature type="region of interest" description="Disordered" evidence="6">
    <location>
        <begin position="324"/>
        <end position="345"/>
    </location>
</feature>
<feature type="compositionally biased region" description="Polar residues" evidence="6">
    <location>
        <begin position="230"/>
        <end position="247"/>
    </location>
</feature>
<protein>
    <recommendedName>
        <fullName evidence="7">RING-type domain-containing protein</fullName>
    </recommendedName>
</protein>
<evidence type="ECO:0000256" key="6">
    <source>
        <dbReference type="SAM" id="MobiDB-lite"/>
    </source>
</evidence>
<dbReference type="Gene3D" id="1.10.1170.10">
    <property type="entry name" value="Inhibitor Of Apoptosis Protein (2mihbC-IAP-1), Chain A"/>
    <property type="match status" value="1"/>
</dbReference>
<evidence type="ECO:0000259" key="7">
    <source>
        <dbReference type="PROSITE" id="PS50089"/>
    </source>
</evidence>
<dbReference type="GO" id="GO:0005634">
    <property type="term" value="C:nucleus"/>
    <property type="evidence" value="ECO:0007669"/>
    <property type="project" value="TreeGrafter"/>
</dbReference>
<accession>A0AAE0YD85</accession>
<dbReference type="GO" id="GO:0008270">
    <property type="term" value="F:zinc ion binding"/>
    <property type="evidence" value="ECO:0007669"/>
    <property type="project" value="UniProtKB-KW"/>
</dbReference>
<dbReference type="PANTHER" id="PTHR10044:SF139">
    <property type="entry name" value="DEATH-ASSOCIATED INHIBITOR OF APOPTOSIS 2"/>
    <property type="match status" value="1"/>
</dbReference>
<keyword evidence="9" id="KW-1185">Reference proteome</keyword>
<dbReference type="Pfam" id="PF13920">
    <property type="entry name" value="zf-C3HC4_3"/>
    <property type="match status" value="1"/>
</dbReference>
<dbReference type="InterPro" id="IPR013083">
    <property type="entry name" value="Znf_RING/FYVE/PHD"/>
</dbReference>
<dbReference type="CDD" id="cd00022">
    <property type="entry name" value="BIR"/>
    <property type="match status" value="1"/>
</dbReference>
<keyword evidence="4" id="KW-0862">Zinc</keyword>
<gene>
    <name evidence="8" type="ORF">RRG08_017585</name>
</gene>
<evidence type="ECO:0000256" key="5">
    <source>
        <dbReference type="PROSITE-ProRule" id="PRU00175"/>
    </source>
</evidence>
<comment type="caution">
    <text evidence="8">The sequence shown here is derived from an EMBL/GenBank/DDBJ whole genome shotgun (WGS) entry which is preliminary data.</text>
</comment>
<dbReference type="EMBL" id="JAWDGP010006426">
    <property type="protein sequence ID" value="KAK3741456.1"/>
    <property type="molecule type" value="Genomic_DNA"/>
</dbReference>
<dbReference type="InterPro" id="IPR001370">
    <property type="entry name" value="BIR_rpt"/>
</dbReference>
<dbReference type="CDD" id="cd16510">
    <property type="entry name" value="RING-HC_IAPs"/>
    <property type="match status" value="1"/>
</dbReference>
<dbReference type="GO" id="GO:0051726">
    <property type="term" value="P:regulation of cell cycle"/>
    <property type="evidence" value="ECO:0007669"/>
    <property type="project" value="TreeGrafter"/>
</dbReference>
<evidence type="ECO:0000313" key="8">
    <source>
        <dbReference type="EMBL" id="KAK3741456.1"/>
    </source>
</evidence>
<dbReference type="GO" id="GO:0005737">
    <property type="term" value="C:cytoplasm"/>
    <property type="evidence" value="ECO:0007669"/>
    <property type="project" value="TreeGrafter"/>
</dbReference>
<dbReference type="FunFam" id="1.10.1170.10:FF:000002">
    <property type="entry name" value="Baculoviral IAP repeat containing 7"/>
    <property type="match status" value="1"/>
</dbReference>
<keyword evidence="2" id="KW-0479">Metal-binding</keyword>
<reference evidence="8" key="1">
    <citation type="journal article" date="2023" name="G3 (Bethesda)">
        <title>A reference genome for the long-term kleptoplast-retaining sea slug Elysia crispata morphotype clarki.</title>
        <authorList>
            <person name="Eastman K.E."/>
            <person name="Pendleton A.L."/>
            <person name="Shaikh M.A."/>
            <person name="Suttiyut T."/>
            <person name="Ogas R."/>
            <person name="Tomko P."/>
            <person name="Gavelis G."/>
            <person name="Widhalm J.R."/>
            <person name="Wisecaver J.H."/>
        </authorList>
    </citation>
    <scope>NUCLEOTIDE SEQUENCE</scope>
    <source>
        <strain evidence="8">ECLA1</strain>
    </source>
</reference>
<dbReference type="Pfam" id="PF00653">
    <property type="entry name" value="BIR"/>
    <property type="match status" value="1"/>
</dbReference>
<dbReference type="AlphaFoldDB" id="A0AAE0YD85"/>